<dbReference type="Proteomes" id="UP000515204">
    <property type="component" value="Unplaced"/>
</dbReference>
<accession>A0A6P3X597</accession>
<feature type="region of interest" description="Disordered" evidence="1">
    <location>
        <begin position="301"/>
        <end position="353"/>
    </location>
</feature>
<dbReference type="RefSeq" id="XP_014473516.1">
    <property type="nucleotide sequence ID" value="XM_014618030.1"/>
</dbReference>
<protein>
    <submittedName>
        <fullName evidence="3">Uncharacterized protein LOC106743818 isoform X1</fullName>
    </submittedName>
</protein>
<feature type="compositionally biased region" description="Low complexity" evidence="1">
    <location>
        <begin position="34"/>
        <end position="50"/>
    </location>
</feature>
<evidence type="ECO:0000313" key="3">
    <source>
        <dbReference type="RefSeq" id="XP_014473516.1"/>
    </source>
</evidence>
<dbReference type="AlphaFoldDB" id="A0A6P3X597"/>
<keyword evidence="2" id="KW-1185">Reference proteome</keyword>
<evidence type="ECO:0000256" key="1">
    <source>
        <dbReference type="SAM" id="MobiDB-lite"/>
    </source>
</evidence>
<feature type="region of interest" description="Disordered" evidence="1">
    <location>
        <begin position="1"/>
        <end position="55"/>
    </location>
</feature>
<gene>
    <name evidence="3" type="primary">LOC106743818</name>
</gene>
<reference evidence="3" key="1">
    <citation type="submission" date="2025-08" db="UniProtKB">
        <authorList>
            <consortium name="RefSeq"/>
        </authorList>
    </citation>
    <scope>IDENTIFICATION</scope>
</reference>
<dbReference type="GeneID" id="106743818"/>
<organism evidence="2 3">
    <name type="scientific">Dinoponera quadriceps</name>
    <name type="common">South American ant</name>
    <dbReference type="NCBI Taxonomy" id="609295"/>
    <lineage>
        <taxon>Eukaryota</taxon>
        <taxon>Metazoa</taxon>
        <taxon>Ecdysozoa</taxon>
        <taxon>Arthropoda</taxon>
        <taxon>Hexapoda</taxon>
        <taxon>Insecta</taxon>
        <taxon>Pterygota</taxon>
        <taxon>Neoptera</taxon>
        <taxon>Endopterygota</taxon>
        <taxon>Hymenoptera</taxon>
        <taxon>Apocrita</taxon>
        <taxon>Aculeata</taxon>
        <taxon>Formicoidea</taxon>
        <taxon>Formicidae</taxon>
        <taxon>Ponerinae</taxon>
        <taxon>Ponerini</taxon>
        <taxon>Dinoponera</taxon>
    </lineage>
</organism>
<proteinExistence type="predicted"/>
<evidence type="ECO:0000313" key="2">
    <source>
        <dbReference type="Proteomes" id="UP000515204"/>
    </source>
</evidence>
<dbReference type="OrthoDB" id="5955164at2759"/>
<dbReference type="KEGG" id="dqu:106743818"/>
<sequence length="528" mass="57979">MKMGLETSKWKGEQHKINNNSLFQRDRGRRRRGGTLASSRTHTHTHTASTPGGRCRAAAIEEDGGRAPGASRLRRQWSGVSAVAAVAGMDLAETMKNIVAKGMQTEMGPPGGGSGYPATPSSAGYVTEKIYMLLQAYLQNKGWNPGIELLQCFSEFKDASMMPSAAYLQMMASRVALDSQGRLVLRENGKIILPYEHFANAVMLKHMNGPHGLHLGLEGTVRAVMESYTIGRECFGMEKEFIIEVVQNCPNPACRYYKNQLELTQKMGHMAPTYIQENEATASLLRTGFPHSTDFQATLSSTNPNTHMGGGSTADLPEMRGAGNQMNLQRPPSRPSLNIPHRPVSQEKKVPASKQHYESLLSNIPISDHKLTDFLRTNLDNLDNLSGLGLGNLQGLGSANKDLLALHNGAWPLENEKGSRSSSSNSEGGQEKIVRAFAEVMKNMARMKACVRPAMCKPYGKQSEALQKTLVDTIQLVQSLRSFLPPPHIPVSSWKNDDKHRLDHTGTPYMSTLKAGAIEELCEQRKLD</sequence>
<name>A0A6P3X597_DINQU</name>